<dbReference type="Pfam" id="PF01965">
    <property type="entry name" value="DJ-1_PfpI"/>
    <property type="match status" value="1"/>
</dbReference>
<accession>A0A2Z2NSI2</accession>
<dbReference type="Pfam" id="PF12833">
    <property type="entry name" value="HTH_18"/>
    <property type="match status" value="1"/>
</dbReference>
<keyword evidence="1" id="KW-0805">Transcription regulation</keyword>
<dbReference type="SUPFAM" id="SSF52317">
    <property type="entry name" value="Class I glutamine amidotransferase-like"/>
    <property type="match status" value="1"/>
</dbReference>
<dbReference type="InterPro" id="IPR020449">
    <property type="entry name" value="Tscrpt_reg_AraC-type_HTH"/>
</dbReference>
<dbReference type="OrthoDB" id="6057514at2"/>
<dbReference type="PROSITE" id="PS00041">
    <property type="entry name" value="HTH_ARAC_FAMILY_1"/>
    <property type="match status" value="1"/>
</dbReference>
<dbReference type="Gene3D" id="1.10.10.60">
    <property type="entry name" value="Homeodomain-like"/>
    <property type="match status" value="1"/>
</dbReference>
<dbReference type="InterPro" id="IPR018060">
    <property type="entry name" value="HTH_AraC"/>
</dbReference>
<dbReference type="EMBL" id="CP018632">
    <property type="protein sequence ID" value="ASJ72708.1"/>
    <property type="molecule type" value="Genomic_DNA"/>
</dbReference>
<feature type="domain" description="HTH araC/xylS-type" evidence="4">
    <location>
        <begin position="232"/>
        <end position="330"/>
    </location>
</feature>
<keyword evidence="6" id="KW-1185">Reference proteome</keyword>
<evidence type="ECO:0000259" key="4">
    <source>
        <dbReference type="PROSITE" id="PS01124"/>
    </source>
</evidence>
<dbReference type="InterPro" id="IPR052158">
    <property type="entry name" value="INH-QAR"/>
</dbReference>
<sequence length="337" mass="37593">MDNENELCEHQQTVNVTFVLQTHFSLLAFTAAADALTTANLVNRQKHFTFRTTSIQDKHVVSDLGIAIPVDETICDNTSSQPDNDVDIDVIIVCGGYRCDLVANPLLNEWLCQSEHRGCLLGGIWNGILQIALAGLMDGYSCSLHPDNHAHAARLHPNLQIRPDTVVVDRNRLSAAGPNSAFELMLLLIRRYDSAETVQEIRQILKADTSPSRLARTTAYPPGQDWLPQNLHSALVLMRSSLEEPVSKRHLAQHINLSIRAMERLFQRHLNTSPARHYLTLRLQRAHELLSHGDLSVGEISDACGFISSAHFSRSFNRRYGLAPSDVRRSVTALLDT</sequence>
<dbReference type="Gene3D" id="3.40.50.880">
    <property type="match status" value="1"/>
</dbReference>
<evidence type="ECO:0000256" key="1">
    <source>
        <dbReference type="ARBA" id="ARBA00023015"/>
    </source>
</evidence>
<dbReference type="InterPro" id="IPR029062">
    <property type="entry name" value="Class_I_gatase-like"/>
</dbReference>
<evidence type="ECO:0000256" key="2">
    <source>
        <dbReference type="ARBA" id="ARBA00023125"/>
    </source>
</evidence>
<name>A0A2Z2NSI2_9GAMM</name>
<dbReference type="AlphaFoldDB" id="A0A2Z2NSI2"/>
<protein>
    <submittedName>
        <fullName evidence="5">HTH-type transcriptional regulator CdhR</fullName>
    </submittedName>
</protein>
<dbReference type="KEGG" id="gai:IMCC3135_13100"/>
<dbReference type="GO" id="GO:0003700">
    <property type="term" value="F:DNA-binding transcription factor activity"/>
    <property type="evidence" value="ECO:0007669"/>
    <property type="project" value="InterPro"/>
</dbReference>
<dbReference type="InterPro" id="IPR009057">
    <property type="entry name" value="Homeodomain-like_sf"/>
</dbReference>
<dbReference type="PROSITE" id="PS01124">
    <property type="entry name" value="HTH_ARAC_FAMILY_2"/>
    <property type="match status" value="1"/>
</dbReference>
<dbReference type="PANTHER" id="PTHR43130">
    <property type="entry name" value="ARAC-FAMILY TRANSCRIPTIONAL REGULATOR"/>
    <property type="match status" value="1"/>
</dbReference>
<evidence type="ECO:0000313" key="5">
    <source>
        <dbReference type="EMBL" id="ASJ72708.1"/>
    </source>
</evidence>
<dbReference type="InterPro" id="IPR018062">
    <property type="entry name" value="HTH_AraC-typ_CS"/>
</dbReference>
<keyword evidence="2" id="KW-0238">DNA-binding</keyword>
<dbReference type="RefSeq" id="WP_088918001.1">
    <property type="nucleotide sequence ID" value="NZ_CP018632.1"/>
</dbReference>
<dbReference type="PRINTS" id="PR00032">
    <property type="entry name" value="HTHARAC"/>
</dbReference>
<dbReference type="PANTHER" id="PTHR43130:SF3">
    <property type="entry name" value="HTH-TYPE TRANSCRIPTIONAL REGULATOR RV1931C"/>
    <property type="match status" value="1"/>
</dbReference>
<reference evidence="5 6" key="1">
    <citation type="submission" date="2016-12" db="EMBL/GenBank/DDBJ databases">
        <authorList>
            <person name="Song W.-J."/>
            <person name="Kurnit D.M."/>
        </authorList>
    </citation>
    <scope>NUCLEOTIDE SEQUENCE [LARGE SCALE GENOMIC DNA]</scope>
    <source>
        <strain evidence="5 6">IMCC3135</strain>
    </source>
</reference>
<gene>
    <name evidence="5" type="primary">cdhR_2</name>
    <name evidence="5" type="ORF">IMCC3135_13100</name>
</gene>
<dbReference type="SMART" id="SM00342">
    <property type="entry name" value="HTH_ARAC"/>
    <property type="match status" value="1"/>
</dbReference>
<dbReference type="Proteomes" id="UP000250079">
    <property type="component" value="Chromosome"/>
</dbReference>
<organism evidence="5 6">
    <name type="scientific">Granulosicoccus antarcticus IMCC3135</name>
    <dbReference type="NCBI Taxonomy" id="1192854"/>
    <lineage>
        <taxon>Bacteria</taxon>
        <taxon>Pseudomonadati</taxon>
        <taxon>Pseudomonadota</taxon>
        <taxon>Gammaproteobacteria</taxon>
        <taxon>Chromatiales</taxon>
        <taxon>Granulosicoccaceae</taxon>
        <taxon>Granulosicoccus</taxon>
    </lineage>
</organism>
<evidence type="ECO:0000313" key="6">
    <source>
        <dbReference type="Proteomes" id="UP000250079"/>
    </source>
</evidence>
<keyword evidence="3" id="KW-0804">Transcription</keyword>
<dbReference type="InterPro" id="IPR002818">
    <property type="entry name" value="DJ-1/PfpI"/>
</dbReference>
<dbReference type="SUPFAM" id="SSF46689">
    <property type="entry name" value="Homeodomain-like"/>
    <property type="match status" value="1"/>
</dbReference>
<dbReference type="GO" id="GO:0043565">
    <property type="term" value="F:sequence-specific DNA binding"/>
    <property type="evidence" value="ECO:0007669"/>
    <property type="project" value="InterPro"/>
</dbReference>
<proteinExistence type="predicted"/>
<evidence type="ECO:0000256" key="3">
    <source>
        <dbReference type="ARBA" id="ARBA00023163"/>
    </source>
</evidence>